<dbReference type="EMBL" id="CATQJL010000223">
    <property type="protein sequence ID" value="CAJ0600065.1"/>
    <property type="molecule type" value="Genomic_DNA"/>
</dbReference>
<feature type="domain" description="PAN-3" evidence="1">
    <location>
        <begin position="35"/>
        <end position="74"/>
    </location>
</feature>
<name>A0AA36M733_CYLNA</name>
<proteinExistence type="predicted"/>
<keyword evidence="3" id="KW-1185">Reference proteome</keyword>
<accession>A0AA36M733</accession>
<evidence type="ECO:0000313" key="2">
    <source>
        <dbReference type="EMBL" id="CAJ0600065.1"/>
    </source>
</evidence>
<dbReference type="PROSITE" id="PS51257">
    <property type="entry name" value="PROKAR_LIPOPROTEIN"/>
    <property type="match status" value="1"/>
</dbReference>
<dbReference type="Pfam" id="PF08277">
    <property type="entry name" value="PAN_3"/>
    <property type="match status" value="1"/>
</dbReference>
<dbReference type="Proteomes" id="UP001176961">
    <property type="component" value="Unassembled WGS sequence"/>
</dbReference>
<evidence type="ECO:0000313" key="3">
    <source>
        <dbReference type="Proteomes" id="UP001176961"/>
    </source>
</evidence>
<comment type="caution">
    <text evidence="2">The sequence shown here is derived from an EMBL/GenBank/DDBJ whole genome shotgun (WGS) entry which is preliminary data.</text>
</comment>
<dbReference type="InterPro" id="IPR006583">
    <property type="entry name" value="PAN-3_domain"/>
</dbReference>
<dbReference type="AlphaFoldDB" id="A0AA36M733"/>
<gene>
    <name evidence="2" type="ORF">CYNAS_LOCUS12048</name>
</gene>
<evidence type="ECO:0000259" key="1">
    <source>
        <dbReference type="Pfam" id="PF08277"/>
    </source>
</evidence>
<organism evidence="2 3">
    <name type="scientific">Cylicocyclus nassatus</name>
    <name type="common">Nematode worm</name>
    <dbReference type="NCBI Taxonomy" id="53992"/>
    <lineage>
        <taxon>Eukaryota</taxon>
        <taxon>Metazoa</taxon>
        <taxon>Ecdysozoa</taxon>
        <taxon>Nematoda</taxon>
        <taxon>Chromadorea</taxon>
        <taxon>Rhabditida</taxon>
        <taxon>Rhabditina</taxon>
        <taxon>Rhabditomorpha</taxon>
        <taxon>Strongyloidea</taxon>
        <taxon>Strongylidae</taxon>
        <taxon>Cylicocyclus</taxon>
    </lineage>
</organism>
<sequence>MKWTVLILLLTQAGWTSSCVFDRVEEVKGKWITHLSGNINDCFAACYEDVRCIGIRHQSIGSGTCEMLEAGNTSYKEDPIVVAYSLLRDDVDPTCQKFVNF</sequence>
<protein>
    <recommendedName>
        <fullName evidence="1">PAN-3 domain-containing protein</fullName>
    </recommendedName>
</protein>
<reference evidence="2" key="1">
    <citation type="submission" date="2023-07" db="EMBL/GenBank/DDBJ databases">
        <authorList>
            <consortium name="CYATHOMIX"/>
        </authorList>
    </citation>
    <scope>NUCLEOTIDE SEQUENCE</scope>
    <source>
        <strain evidence="2">N/A</strain>
    </source>
</reference>